<dbReference type="RefSeq" id="WP_341410778.1">
    <property type="nucleotide sequence ID" value="NZ_JBBUTH010000007.1"/>
</dbReference>
<dbReference type="SUPFAM" id="SSF56954">
    <property type="entry name" value="Outer membrane efflux proteins (OEP)"/>
    <property type="match status" value="1"/>
</dbReference>
<dbReference type="PANTHER" id="PTHR30203">
    <property type="entry name" value="OUTER MEMBRANE CATION EFFLUX PROTEIN"/>
    <property type="match status" value="1"/>
</dbReference>
<reference evidence="4 5" key="1">
    <citation type="submission" date="2024-04" db="EMBL/GenBank/DDBJ databases">
        <title>Novel species of the genus Ideonella isolated from streams.</title>
        <authorList>
            <person name="Lu H."/>
        </authorList>
    </citation>
    <scope>NUCLEOTIDE SEQUENCE [LARGE SCALE GENOMIC DNA]</scope>
    <source>
        <strain evidence="4 5">DXS22W</strain>
    </source>
</reference>
<feature type="signal peptide" evidence="2">
    <location>
        <begin position="1"/>
        <end position="33"/>
    </location>
</feature>
<dbReference type="EMBL" id="JBBUTH010000007">
    <property type="protein sequence ID" value="MEK8051088.1"/>
    <property type="molecule type" value="Genomic_DNA"/>
</dbReference>
<dbReference type="PANTHER" id="PTHR30203:SF32">
    <property type="entry name" value="CATION EFFLUX SYSTEM PROTEIN CUSC"/>
    <property type="match status" value="1"/>
</dbReference>
<evidence type="ECO:0000313" key="4">
    <source>
        <dbReference type="EMBL" id="MEK8051088.1"/>
    </source>
</evidence>
<dbReference type="Gene3D" id="2.20.200.10">
    <property type="entry name" value="Outer membrane efflux proteins (OEP)"/>
    <property type="match status" value="1"/>
</dbReference>
<dbReference type="InterPro" id="IPR003423">
    <property type="entry name" value="OMP_efflux"/>
</dbReference>
<feature type="compositionally biased region" description="Polar residues" evidence="3">
    <location>
        <begin position="118"/>
        <end position="140"/>
    </location>
</feature>
<name>A0ABU9CGW0_9BURK</name>
<comment type="caution">
    <text evidence="4">The sequence shown here is derived from an EMBL/GenBank/DDBJ whole genome shotgun (WGS) entry which is preliminary data.</text>
</comment>
<keyword evidence="2" id="KW-0564">Palmitate</keyword>
<protein>
    <submittedName>
        <fullName evidence="4">Efflux transporter outer membrane subunit</fullName>
    </submittedName>
</protein>
<dbReference type="Pfam" id="PF02321">
    <property type="entry name" value="OEP"/>
    <property type="match status" value="2"/>
</dbReference>
<feature type="region of interest" description="Disordered" evidence="3">
    <location>
        <begin position="116"/>
        <end position="140"/>
    </location>
</feature>
<proteinExistence type="inferred from homology"/>
<keyword evidence="2" id="KW-0732">Signal</keyword>
<dbReference type="NCBIfam" id="TIGR01845">
    <property type="entry name" value="outer_NodT"/>
    <property type="match status" value="1"/>
</dbReference>
<evidence type="ECO:0000313" key="5">
    <source>
        <dbReference type="Proteomes" id="UP001365405"/>
    </source>
</evidence>
<evidence type="ECO:0000256" key="3">
    <source>
        <dbReference type="SAM" id="MobiDB-lite"/>
    </source>
</evidence>
<organism evidence="4 5">
    <name type="scientific">Pseudaquabacterium inlustre</name>
    <dbReference type="NCBI Taxonomy" id="2984192"/>
    <lineage>
        <taxon>Bacteria</taxon>
        <taxon>Pseudomonadati</taxon>
        <taxon>Pseudomonadota</taxon>
        <taxon>Betaproteobacteria</taxon>
        <taxon>Burkholderiales</taxon>
        <taxon>Sphaerotilaceae</taxon>
        <taxon>Pseudaquabacterium</taxon>
    </lineage>
</organism>
<feature type="chain" id="PRO_5044952665" evidence="2">
    <location>
        <begin position="34"/>
        <end position="490"/>
    </location>
</feature>
<comment type="subcellular location">
    <subcellularLocation>
        <location evidence="2">Cell membrane</location>
        <topology evidence="2">Lipid-anchor</topology>
    </subcellularLocation>
</comment>
<keyword evidence="2" id="KW-0449">Lipoprotein</keyword>
<gene>
    <name evidence="4" type="ORF">AACH10_12630</name>
</gene>
<dbReference type="Gene3D" id="1.20.1600.10">
    <property type="entry name" value="Outer membrane efflux proteins (OEP)"/>
    <property type="match status" value="1"/>
</dbReference>
<accession>A0ABU9CGW0</accession>
<dbReference type="InterPro" id="IPR010131">
    <property type="entry name" value="MdtP/NodT-like"/>
</dbReference>
<keyword evidence="2" id="KW-1134">Transmembrane beta strand</keyword>
<keyword evidence="2" id="KW-0472">Membrane</keyword>
<evidence type="ECO:0000256" key="2">
    <source>
        <dbReference type="RuleBase" id="RU362097"/>
    </source>
</evidence>
<keyword evidence="5" id="KW-1185">Reference proteome</keyword>
<sequence>MTPANPRIAPRHARLATLTVAALAALITGCASLAPTQGTPAAAIPTAWPTTAASATASASQASAPQAADIGWQQLITDARLRGVIDLALQNNRDLRLALLAVDKARAAHDIQAAAQRPTVTGSASASASRTPAQASSSGTAVNSRSLSVGLGVAAWEIDLFGRLQNLKDAALESFLQTEQARRSTQLTLVAEVANAWLTLAADQAQLALAEQTLKSQRDSLALVQKRKDLGVDTGLTLAQTESTVETARLAVATYQATVQQDRNALDLLAGGSVPQHLLPPALAEASSPILVAVPEGLPSSVLQRRPDVVAAEHGLRAAAADIGAARANLYPSISLTASAGTASRSLGQLFQGGAWSFAPSISLPIFDSGSRQASLRSAEVARDIQLATYDKTLQTAFREVADALAVRASLNERLAAQQALVASYAKALNLSQARQRNGVDTALDVYDAQRSLFAAQQSLIALQLLEQANRITLFKVLGGGWTQEPATLG</sequence>
<evidence type="ECO:0000256" key="1">
    <source>
        <dbReference type="ARBA" id="ARBA00007613"/>
    </source>
</evidence>
<dbReference type="Proteomes" id="UP001365405">
    <property type="component" value="Unassembled WGS sequence"/>
</dbReference>
<keyword evidence="2" id="KW-0812">Transmembrane</keyword>
<comment type="similarity">
    <text evidence="1 2">Belongs to the outer membrane factor (OMF) (TC 1.B.17) family.</text>
</comment>
<dbReference type="PROSITE" id="PS51257">
    <property type="entry name" value="PROKAR_LIPOPROTEIN"/>
    <property type="match status" value="1"/>
</dbReference>